<dbReference type="EMBL" id="MU864494">
    <property type="protein sequence ID" value="KAK4184330.1"/>
    <property type="molecule type" value="Genomic_DNA"/>
</dbReference>
<keyword evidence="11" id="KW-1133">Transmembrane helix</keyword>
<evidence type="ECO:0000256" key="11">
    <source>
        <dbReference type="SAM" id="Phobius"/>
    </source>
</evidence>
<dbReference type="InterPro" id="IPR013178">
    <property type="entry name" value="Histone_AcTrfase_Rtt109/CBP"/>
</dbReference>
<dbReference type="GO" id="GO:0006355">
    <property type="term" value="P:regulation of DNA-templated transcription"/>
    <property type="evidence" value="ECO:0007669"/>
    <property type="project" value="InterPro"/>
</dbReference>
<dbReference type="Pfam" id="PF08214">
    <property type="entry name" value="HAT_KAT11"/>
    <property type="match status" value="1"/>
</dbReference>
<dbReference type="PROSITE" id="PS51728">
    <property type="entry name" value="RTT109_HAT"/>
    <property type="match status" value="1"/>
</dbReference>
<proteinExistence type="predicted"/>
<dbReference type="EC" id="2.3.1.48" evidence="2"/>
<keyword evidence="6" id="KW-0805">Transcription regulation</keyword>
<keyword evidence="7" id="KW-0804">Transcription</keyword>
<dbReference type="InterPro" id="IPR016849">
    <property type="entry name" value="Rtt109"/>
</dbReference>
<evidence type="ECO:0000256" key="7">
    <source>
        <dbReference type="ARBA" id="ARBA00023163"/>
    </source>
</evidence>
<keyword evidence="4" id="KW-0227">DNA damage</keyword>
<evidence type="ECO:0000256" key="9">
    <source>
        <dbReference type="ARBA" id="ARBA00048940"/>
    </source>
</evidence>
<evidence type="ECO:0000256" key="10">
    <source>
        <dbReference type="SAM" id="MobiDB-lite"/>
    </source>
</evidence>
<feature type="compositionally biased region" description="Basic residues" evidence="10">
    <location>
        <begin position="416"/>
        <end position="428"/>
    </location>
</feature>
<feature type="region of interest" description="Disordered" evidence="10">
    <location>
        <begin position="534"/>
        <end position="597"/>
    </location>
</feature>
<name>A0AAN7AFW7_9PEZI</name>
<evidence type="ECO:0000313" key="12">
    <source>
        <dbReference type="EMBL" id="KAK4184330.1"/>
    </source>
</evidence>
<reference evidence="12" key="1">
    <citation type="journal article" date="2023" name="Mol. Phylogenet. Evol.">
        <title>Genome-scale phylogeny and comparative genomics of the fungal order Sordariales.</title>
        <authorList>
            <person name="Hensen N."/>
            <person name="Bonometti L."/>
            <person name="Westerberg I."/>
            <person name="Brannstrom I.O."/>
            <person name="Guillou S."/>
            <person name="Cros-Aarteil S."/>
            <person name="Calhoun S."/>
            <person name="Haridas S."/>
            <person name="Kuo A."/>
            <person name="Mondo S."/>
            <person name="Pangilinan J."/>
            <person name="Riley R."/>
            <person name="LaButti K."/>
            <person name="Andreopoulos B."/>
            <person name="Lipzen A."/>
            <person name="Chen C."/>
            <person name="Yan M."/>
            <person name="Daum C."/>
            <person name="Ng V."/>
            <person name="Clum A."/>
            <person name="Steindorff A."/>
            <person name="Ohm R.A."/>
            <person name="Martin F."/>
            <person name="Silar P."/>
            <person name="Natvig D.O."/>
            <person name="Lalanne C."/>
            <person name="Gautier V."/>
            <person name="Ament-Velasquez S.L."/>
            <person name="Kruys A."/>
            <person name="Hutchinson M.I."/>
            <person name="Powell A.J."/>
            <person name="Barry K."/>
            <person name="Miller A.N."/>
            <person name="Grigoriev I.V."/>
            <person name="Debuchy R."/>
            <person name="Gladieux P."/>
            <person name="Hiltunen Thoren M."/>
            <person name="Johannesson H."/>
        </authorList>
    </citation>
    <scope>NUCLEOTIDE SEQUENCE</scope>
    <source>
        <strain evidence="12">PSN309</strain>
    </source>
</reference>
<keyword evidence="13" id="KW-1185">Reference proteome</keyword>
<keyword evidence="11" id="KW-0472">Membrane</keyword>
<dbReference type="PANTHER" id="PTHR31571:SF2">
    <property type="entry name" value="HISTONE ACETYLTRANSFERASE RTT109"/>
    <property type="match status" value="1"/>
</dbReference>
<dbReference type="Proteomes" id="UP001302126">
    <property type="component" value="Unassembled WGS sequence"/>
</dbReference>
<evidence type="ECO:0000256" key="1">
    <source>
        <dbReference type="ARBA" id="ARBA00004123"/>
    </source>
</evidence>
<dbReference type="SMART" id="SM01250">
    <property type="entry name" value="KAT11"/>
    <property type="match status" value="1"/>
</dbReference>
<comment type="caution">
    <text evidence="12">The sequence shown here is derived from an EMBL/GenBank/DDBJ whole genome shotgun (WGS) entry which is preliminary data.</text>
</comment>
<accession>A0AAN7AFW7</accession>
<gene>
    <name evidence="12" type="ORF">QBC35DRAFT_506159</name>
</gene>
<evidence type="ECO:0000313" key="13">
    <source>
        <dbReference type="Proteomes" id="UP001302126"/>
    </source>
</evidence>
<keyword evidence="11" id="KW-0812">Transmembrane</keyword>
<keyword evidence="3" id="KW-0808">Transferase</keyword>
<comment type="subcellular location">
    <subcellularLocation>
        <location evidence="1">Nucleus</location>
    </subcellularLocation>
</comment>
<evidence type="ECO:0000256" key="3">
    <source>
        <dbReference type="ARBA" id="ARBA00022679"/>
    </source>
</evidence>
<dbReference type="GO" id="GO:0032931">
    <property type="term" value="F:histone H3K56 acetyltransferase activity"/>
    <property type="evidence" value="ECO:0007669"/>
    <property type="project" value="TreeGrafter"/>
</dbReference>
<feature type="compositionally biased region" description="Polar residues" evidence="10">
    <location>
        <begin position="554"/>
        <end position="570"/>
    </location>
</feature>
<reference evidence="12" key="2">
    <citation type="submission" date="2023-05" db="EMBL/GenBank/DDBJ databases">
        <authorList>
            <consortium name="Lawrence Berkeley National Laboratory"/>
            <person name="Steindorff A."/>
            <person name="Hensen N."/>
            <person name="Bonometti L."/>
            <person name="Westerberg I."/>
            <person name="Brannstrom I.O."/>
            <person name="Guillou S."/>
            <person name="Cros-Aarteil S."/>
            <person name="Calhoun S."/>
            <person name="Haridas S."/>
            <person name="Kuo A."/>
            <person name="Mondo S."/>
            <person name="Pangilinan J."/>
            <person name="Riley R."/>
            <person name="Labutti K."/>
            <person name="Andreopoulos B."/>
            <person name="Lipzen A."/>
            <person name="Chen C."/>
            <person name="Yanf M."/>
            <person name="Daum C."/>
            <person name="Ng V."/>
            <person name="Clum A."/>
            <person name="Ohm R."/>
            <person name="Martin F."/>
            <person name="Silar P."/>
            <person name="Natvig D."/>
            <person name="Lalanne C."/>
            <person name="Gautier V."/>
            <person name="Ament-Velasquez S.L."/>
            <person name="Kruys A."/>
            <person name="Hutchinson M.I."/>
            <person name="Powell A.J."/>
            <person name="Barry K."/>
            <person name="Miller A.N."/>
            <person name="Grigoriev I.V."/>
            <person name="Debuchy R."/>
            <person name="Gladieux P."/>
            <person name="Thoren M.H."/>
            <person name="Johannesson H."/>
        </authorList>
    </citation>
    <scope>NUCLEOTIDE SEQUENCE</scope>
    <source>
        <strain evidence="12">PSN309</strain>
    </source>
</reference>
<dbReference type="GO" id="GO:0005634">
    <property type="term" value="C:nucleus"/>
    <property type="evidence" value="ECO:0007669"/>
    <property type="project" value="UniProtKB-SubCell"/>
</dbReference>
<dbReference type="AlphaFoldDB" id="A0AAN7AFW7"/>
<dbReference type="GO" id="GO:0006974">
    <property type="term" value="P:DNA damage response"/>
    <property type="evidence" value="ECO:0007669"/>
    <property type="project" value="UniProtKB-KW"/>
</dbReference>
<sequence length="597" mass="66505">MTSSSIGSLALKRAFKSATPPATSSSSSETLRDRLALVLPQGFKFGVYHLSTPPTKTEPLCSAPPGERPDKTFGESHFLAISIDPETNAAPSLKRTSPGADEAKGSSEPRKWVLVFAVEIFIFTTAYSTTLFVAKADSTGYLHLLKLPKGTPSPIREVCGAFVAYLLEHRRRKNTQTIVNLFARAQSQYLFPGSVENDGKHVLDDRGLVKWWCKVLNPLMEGLAKKSWGTPKGYLLVPGLEVGSTRAFIPKTLASADNWVIGHPLEKISHYTDEFDWVPPRCLIPRYPDDPKSRFRDELDEEISKRKKDVWKWASVRDLEQFWEMMSFRQECSSGRLTGFIWLVFDAKKKHAATQPPPTLTLSSPFNGAPISSQNPPSTPPRRRVDVLAQTPRSNKGSPLKHDLEPATPTPDQPIRQKRKDKKKKKKLTGVIIPRQPKVKRQLRNYLLERPTSTPCYYWPVEGRGDRVVEESEYKRDIELLLHLDFSTLDKAVSSSRRWIAQAGAGTGADRWGAVVMGKARIRENIFAAGATSQRGTVAPAANNLTGLVRRKPGSSQESSQDQPPVSVSNGLEERPVNVLGDGLIRKKKKEPEEQKA</sequence>
<feature type="transmembrane region" description="Helical" evidence="11">
    <location>
        <begin position="112"/>
        <end position="134"/>
    </location>
</feature>
<keyword evidence="8" id="KW-0539">Nucleus</keyword>
<dbReference type="PANTHER" id="PTHR31571">
    <property type="entry name" value="ALTERED INHERITANCE OF MITOCHONDRIA PROTEIN 6"/>
    <property type="match status" value="1"/>
</dbReference>
<evidence type="ECO:0000256" key="5">
    <source>
        <dbReference type="ARBA" id="ARBA00022990"/>
    </source>
</evidence>
<dbReference type="InterPro" id="IPR051236">
    <property type="entry name" value="HAT_RTT109-like"/>
</dbReference>
<keyword evidence="5" id="KW-0007">Acetylation</keyword>
<evidence type="ECO:0000256" key="8">
    <source>
        <dbReference type="ARBA" id="ARBA00023242"/>
    </source>
</evidence>
<protein>
    <recommendedName>
        <fullName evidence="2">histone acetyltransferase</fullName>
        <ecNumber evidence="2">2.3.1.48</ecNumber>
    </recommendedName>
</protein>
<evidence type="ECO:0000256" key="4">
    <source>
        <dbReference type="ARBA" id="ARBA00022763"/>
    </source>
</evidence>
<feature type="region of interest" description="Disordered" evidence="10">
    <location>
        <begin position="353"/>
        <end position="429"/>
    </location>
</feature>
<evidence type="ECO:0000256" key="6">
    <source>
        <dbReference type="ARBA" id="ARBA00023015"/>
    </source>
</evidence>
<organism evidence="12 13">
    <name type="scientific">Podospora australis</name>
    <dbReference type="NCBI Taxonomy" id="1536484"/>
    <lineage>
        <taxon>Eukaryota</taxon>
        <taxon>Fungi</taxon>
        <taxon>Dikarya</taxon>
        <taxon>Ascomycota</taxon>
        <taxon>Pezizomycotina</taxon>
        <taxon>Sordariomycetes</taxon>
        <taxon>Sordariomycetidae</taxon>
        <taxon>Sordariales</taxon>
        <taxon>Podosporaceae</taxon>
        <taxon>Podospora</taxon>
    </lineage>
</organism>
<comment type="catalytic activity">
    <reaction evidence="9">
        <text>L-lysyl-[histone] + acetyl-CoA = N(6)-acetyl-L-lysyl-[histone] + CoA + H(+)</text>
        <dbReference type="Rhea" id="RHEA:21992"/>
        <dbReference type="Rhea" id="RHEA-COMP:9845"/>
        <dbReference type="Rhea" id="RHEA-COMP:11338"/>
        <dbReference type="ChEBI" id="CHEBI:15378"/>
        <dbReference type="ChEBI" id="CHEBI:29969"/>
        <dbReference type="ChEBI" id="CHEBI:57287"/>
        <dbReference type="ChEBI" id="CHEBI:57288"/>
        <dbReference type="ChEBI" id="CHEBI:61930"/>
        <dbReference type="EC" id="2.3.1.48"/>
    </reaction>
    <physiologicalReaction direction="left-to-right" evidence="9">
        <dbReference type="Rhea" id="RHEA:21993"/>
    </physiologicalReaction>
</comment>
<evidence type="ECO:0000256" key="2">
    <source>
        <dbReference type="ARBA" id="ARBA00013184"/>
    </source>
</evidence>